<evidence type="ECO:0000313" key="1">
    <source>
        <dbReference type="EnsemblPlants" id="EMT01743"/>
    </source>
</evidence>
<name>R7VZV9_AEGTA</name>
<protein>
    <recommendedName>
        <fullName evidence="2">SHSP domain-containing protein</fullName>
    </recommendedName>
</protein>
<dbReference type="EnsemblPlants" id="EMT01743">
    <property type="protein sequence ID" value="EMT01743"/>
    <property type="gene ID" value="F775_25637"/>
</dbReference>
<sequence>MRRLLLSAHCRSISRTSDGAGKDDAAAPVDIKEQSGAYEYVLDVPGLRARDLKDADLGRVSAVCRDGVLRVTVLKLPPPGPVEIPRTIDVMP</sequence>
<proteinExistence type="predicted"/>
<dbReference type="SUPFAM" id="SSF49764">
    <property type="entry name" value="HSP20-like chaperones"/>
    <property type="match status" value="1"/>
</dbReference>
<dbReference type="InterPro" id="IPR008978">
    <property type="entry name" value="HSP20-like_chaperone"/>
</dbReference>
<reference evidence="1" key="1">
    <citation type="submission" date="2015-06" db="UniProtKB">
        <authorList>
            <consortium name="EnsemblPlants"/>
        </authorList>
    </citation>
    <scope>IDENTIFICATION</scope>
</reference>
<evidence type="ECO:0008006" key="2">
    <source>
        <dbReference type="Google" id="ProtNLM"/>
    </source>
</evidence>
<organism evidence="1">
    <name type="scientific">Aegilops tauschii</name>
    <name type="common">Tausch's goatgrass</name>
    <name type="synonym">Aegilops squarrosa</name>
    <dbReference type="NCBI Taxonomy" id="37682"/>
    <lineage>
        <taxon>Eukaryota</taxon>
        <taxon>Viridiplantae</taxon>
        <taxon>Streptophyta</taxon>
        <taxon>Embryophyta</taxon>
        <taxon>Tracheophyta</taxon>
        <taxon>Spermatophyta</taxon>
        <taxon>Magnoliopsida</taxon>
        <taxon>Liliopsida</taxon>
        <taxon>Poales</taxon>
        <taxon>Poaceae</taxon>
        <taxon>BOP clade</taxon>
        <taxon>Pooideae</taxon>
        <taxon>Triticodae</taxon>
        <taxon>Triticeae</taxon>
        <taxon>Triticinae</taxon>
        <taxon>Aegilops</taxon>
    </lineage>
</organism>
<accession>R7VZV9</accession>
<dbReference type="AlphaFoldDB" id="R7VZV9"/>